<sequence>MSSKVRIRGAKRKRKPEGSADWDAIGALMTLHGMTEEEEARFRWSHPELEGFSRAPSTATTDGQRSYEIDIYRRSPE</sequence>
<feature type="compositionally biased region" description="Polar residues" evidence="1">
    <location>
        <begin position="55"/>
        <end position="64"/>
    </location>
</feature>
<dbReference type="EMBL" id="MT143697">
    <property type="protein sequence ID" value="QJB00601.1"/>
    <property type="molecule type" value="Genomic_DNA"/>
</dbReference>
<name>A0A6M3LZ42_9ZZZZ</name>
<evidence type="ECO:0000313" key="3">
    <source>
        <dbReference type="EMBL" id="QJB04725.1"/>
    </source>
</evidence>
<protein>
    <submittedName>
        <fullName evidence="2">Uncharacterized protein</fullName>
    </submittedName>
</protein>
<evidence type="ECO:0000313" key="2">
    <source>
        <dbReference type="EMBL" id="QJB00601.1"/>
    </source>
</evidence>
<dbReference type="AlphaFoldDB" id="A0A6M3LZ42"/>
<organism evidence="2">
    <name type="scientific">viral metagenome</name>
    <dbReference type="NCBI Taxonomy" id="1070528"/>
    <lineage>
        <taxon>unclassified sequences</taxon>
        <taxon>metagenomes</taxon>
        <taxon>organismal metagenomes</taxon>
    </lineage>
</organism>
<dbReference type="EMBL" id="MT143889">
    <property type="protein sequence ID" value="QJB04725.1"/>
    <property type="molecule type" value="Genomic_DNA"/>
</dbReference>
<accession>A0A6M3LZ42</accession>
<feature type="region of interest" description="Disordered" evidence="1">
    <location>
        <begin position="47"/>
        <end position="77"/>
    </location>
</feature>
<reference evidence="2" key="1">
    <citation type="submission" date="2020-03" db="EMBL/GenBank/DDBJ databases">
        <title>The deep terrestrial virosphere.</title>
        <authorList>
            <person name="Holmfeldt K."/>
            <person name="Nilsson E."/>
            <person name="Simone D."/>
            <person name="Lopez-Fernandez M."/>
            <person name="Wu X."/>
            <person name="de Brujin I."/>
            <person name="Lundin D."/>
            <person name="Andersson A."/>
            <person name="Bertilsson S."/>
            <person name="Dopson M."/>
        </authorList>
    </citation>
    <scope>NUCLEOTIDE SEQUENCE</scope>
    <source>
        <strain evidence="2">MM171A00331</strain>
        <strain evidence="3">MM171B00210</strain>
    </source>
</reference>
<gene>
    <name evidence="2" type="ORF">MM171A00331_0018</name>
    <name evidence="3" type="ORF">MM171B00210_0036</name>
</gene>
<feature type="compositionally biased region" description="Basic and acidic residues" evidence="1">
    <location>
        <begin position="65"/>
        <end position="77"/>
    </location>
</feature>
<proteinExistence type="predicted"/>
<evidence type="ECO:0000256" key="1">
    <source>
        <dbReference type="SAM" id="MobiDB-lite"/>
    </source>
</evidence>